<evidence type="ECO:0000313" key="6">
    <source>
        <dbReference type="Proteomes" id="UP000184240"/>
    </source>
</evidence>
<dbReference type="Proteomes" id="UP000184240">
    <property type="component" value="Unassembled WGS sequence"/>
</dbReference>
<dbReference type="OrthoDB" id="651134at2"/>
<keyword evidence="7" id="KW-1185">Reference proteome</keyword>
<reference evidence="6" key="1">
    <citation type="submission" date="2016-11" db="EMBL/GenBank/DDBJ databases">
        <authorList>
            <person name="Varghese N."/>
            <person name="Submissions S."/>
        </authorList>
    </citation>
    <scope>NUCLEOTIDE SEQUENCE [LARGE SCALE GENOMIC DNA]</scope>
    <source>
        <strain evidence="6">DSM 19859</strain>
    </source>
</reference>
<evidence type="ECO:0000313" key="7">
    <source>
        <dbReference type="Proteomes" id="UP000290037"/>
    </source>
</evidence>
<keyword evidence="1" id="KW-1133">Transmembrane helix</keyword>
<dbReference type="InterPro" id="IPR032508">
    <property type="entry name" value="FecR_C"/>
</dbReference>
<dbReference type="PANTHER" id="PTHR30273">
    <property type="entry name" value="PERIPLASMIC SIGNAL SENSOR AND SIGMA FACTOR ACTIVATOR FECR-RELATED"/>
    <property type="match status" value="1"/>
</dbReference>
<proteinExistence type="predicted"/>
<dbReference type="Pfam" id="PF16344">
    <property type="entry name" value="FecR_C"/>
    <property type="match status" value="1"/>
</dbReference>
<gene>
    <name evidence="4" type="ORF">DSM01_609</name>
    <name evidence="5" type="ORF">SAMN04487999_1317</name>
</gene>
<evidence type="ECO:0000313" key="5">
    <source>
        <dbReference type="EMBL" id="SHH89551.1"/>
    </source>
</evidence>
<reference evidence="4 7" key="3">
    <citation type="submission" date="2018-07" db="EMBL/GenBank/DDBJ databases">
        <title>Leeuwenhoekiella genomics.</title>
        <authorList>
            <person name="Tahon G."/>
            <person name="Willems A."/>
        </authorList>
    </citation>
    <scope>NUCLEOTIDE SEQUENCE [LARGE SCALE GENOMIC DNA]</scope>
    <source>
        <strain evidence="4 7">LMG 24856</strain>
    </source>
</reference>
<dbReference type="EMBL" id="QOVN01000001">
    <property type="protein sequence ID" value="RXG31468.1"/>
    <property type="molecule type" value="Genomic_DNA"/>
</dbReference>
<evidence type="ECO:0000259" key="3">
    <source>
        <dbReference type="Pfam" id="PF16344"/>
    </source>
</evidence>
<dbReference type="Pfam" id="PF04773">
    <property type="entry name" value="FecR"/>
    <property type="match status" value="1"/>
</dbReference>
<sequence length="389" mass="44017">MSDSKQEIRDLLKKYALNKCTSVEIARLTTLFQQNEIDETDIDVVHILDSLGDTCNLDKGRAEKIYQEVIRLGDKRKYAVIKLRNRVALISAVAAVFVGLISFILVKNSLNNIERPSLDALIVNEEVLLETGNSQFEVTLTDSQEDSISVSGKMVARISNNTIILPQISNLAKNIEFSTLKVPYGKKARMILSDSTKVVLNAGSQLRFPNHFSFKGARKVELIGEAYFEVTKNKEHPFIVETKNLDVQVLGTQFNVSAFQNESKTNVVLVEGLVQIDFQSKEPSAILNPGEMAIHDAKVNKSEIHQVIPEIYTSWMDDKLIFRNIEFDELLTRLERHYNVSIVNDDAELGKEIFNANFGDSNIDEVFEYFNEIHKIDYQISGNKIIIKN</sequence>
<accession>A0A1M5WPZ7</accession>
<evidence type="ECO:0000313" key="4">
    <source>
        <dbReference type="EMBL" id="RXG31468.1"/>
    </source>
</evidence>
<dbReference type="GO" id="GO:0016989">
    <property type="term" value="F:sigma factor antagonist activity"/>
    <property type="evidence" value="ECO:0007669"/>
    <property type="project" value="TreeGrafter"/>
</dbReference>
<dbReference type="EMBL" id="FQXT01000002">
    <property type="protein sequence ID" value="SHH89551.1"/>
    <property type="molecule type" value="Genomic_DNA"/>
</dbReference>
<dbReference type="InterPro" id="IPR006860">
    <property type="entry name" value="FecR"/>
</dbReference>
<dbReference type="InterPro" id="IPR012373">
    <property type="entry name" value="Ferrdict_sens_TM"/>
</dbReference>
<feature type="domain" description="FecR protein" evidence="2">
    <location>
        <begin position="180"/>
        <end position="275"/>
    </location>
</feature>
<feature type="transmembrane region" description="Helical" evidence="1">
    <location>
        <begin position="87"/>
        <end position="106"/>
    </location>
</feature>
<dbReference type="FunFam" id="2.60.120.1440:FF:000001">
    <property type="entry name" value="Putative anti-sigma factor"/>
    <property type="match status" value="1"/>
</dbReference>
<protein>
    <submittedName>
        <fullName evidence="5">FecR family protein</fullName>
    </submittedName>
</protein>
<dbReference type="Gene3D" id="3.55.50.30">
    <property type="match status" value="1"/>
</dbReference>
<dbReference type="Gene3D" id="2.60.120.1440">
    <property type="match status" value="1"/>
</dbReference>
<keyword evidence="1" id="KW-0472">Membrane</keyword>
<feature type="domain" description="Protein FecR C-terminal" evidence="3">
    <location>
        <begin position="319"/>
        <end position="387"/>
    </location>
</feature>
<reference evidence="5" key="2">
    <citation type="submission" date="2016-11" db="EMBL/GenBank/DDBJ databases">
        <authorList>
            <person name="Jaros S."/>
            <person name="Januszkiewicz K."/>
            <person name="Wedrychowicz H."/>
        </authorList>
    </citation>
    <scope>NUCLEOTIDE SEQUENCE [LARGE SCALE GENOMIC DNA]</scope>
    <source>
        <strain evidence="5">DSM 19859</strain>
    </source>
</reference>
<organism evidence="5 6">
    <name type="scientific">Leeuwenhoekiella palythoae</name>
    <dbReference type="NCBI Taxonomy" id="573501"/>
    <lineage>
        <taxon>Bacteria</taxon>
        <taxon>Pseudomonadati</taxon>
        <taxon>Bacteroidota</taxon>
        <taxon>Flavobacteriia</taxon>
        <taxon>Flavobacteriales</taxon>
        <taxon>Flavobacteriaceae</taxon>
        <taxon>Leeuwenhoekiella</taxon>
    </lineage>
</organism>
<evidence type="ECO:0000259" key="2">
    <source>
        <dbReference type="Pfam" id="PF04773"/>
    </source>
</evidence>
<dbReference type="PANTHER" id="PTHR30273:SF2">
    <property type="entry name" value="PROTEIN FECR"/>
    <property type="match status" value="1"/>
</dbReference>
<keyword evidence="1" id="KW-0812">Transmembrane</keyword>
<dbReference type="RefSeq" id="WP_072981491.1">
    <property type="nucleotide sequence ID" value="NZ_FQXT01000002.1"/>
</dbReference>
<dbReference type="Proteomes" id="UP000290037">
    <property type="component" value="Unassembled WGS sequence"/>
</dbReference>
<dbReference type="STRING" id="573501.SAMN04487999_1317"/>
<name>A0A1M5WPZ7_9FLAO</name>
<evidence type="ECO:0000256" key="1">
    <source>
        <dbReference type="SAM" id="Phobius"/>
    </source>
</evidence>
<dbReference type="AlphaFoldDB" id="A0A1M5WPZ7"/>